<sequence>MRRLYLFPLALLILVLALILLHGLSTPSLPLNQSSINEIFGPGKILNSSGVIEISNGTPVLKTLGGLSIPAYDFLGVYLPSQVKGGVVEEVEGNGYHLLVVYLELKDVVPSNYTQVVNGTNDTILIVHRGYGEVDLTYFGGHLSQGQIHELVAMLEFDLRRGQ</sequence>
<gene>
    <name evidence="1" type="ORF">MetMK1DRAFT_00033890</name>
</gene>
<name>H2C9W4_9CREN</name>
<evidence type="ECO:0000313" key="1">
    <source>
        <dbReference type="EMBL" id="EHP68940.1"/>
    </source>
</evidence>
<dbReference type="OrthoDB" id="34762at2157"/>
<dbReference type="Proteomes" id="UP000003980">
    <property type="component" value="Unassembled WGS sequence"/>
</dbReference>
<keyword evidence="2" id="KW-1185">Reference proteome</keyword>
<accession>H2C9W4</accession>
<dbReference type="eggNOG" id="arCOG12536">
    <property type="taxonomic scope" value="Archaea"/>
</dbReference>
<organism evidence="1 2">
    <name type="scientific">Metallosphaera yellowstonensis MK1</name>
    <dbReference type="NCBI Taxonomy" id="671065"/>
    <lineage>
        <taxon>Archaea</taxon>
        <taxon>Thermoproteota</taxon>
        <taxon>Thermoprotei</taxon>
        <taxon>Sulfolobales</taxon>
        <taxon>Sulfolobaceae</taxon>
        <taxon>Metallosphaera</taxon>
    </lineage>
</organism>
<proteinExistence type="predicted"/>
<reference evidence="1 2" key="1">
    <citation type="submission" date="2012-01" db="EMBL/GenBank/DDBJ databases">
        <title>Improved High-Quality Draft sequence of Metallosphaera yellowstonensis MK1.</title>
        <authorList>
            <consortium name="US DOE Joint Genome Institute"/>
            <person name="Lucas S."/>
            <person name="Han J."/>
            <person name="Cheng J.-F."/>
            <person name="Goodwin L."/>
            <person name="Pitluck S."/>
            <person name="Peters L."/>
            <person name="Teshima H."/>
            <person name="Detter J.C."/>
            <person name="Han C."/>
            <person name="Tapia R."/>
            <person name="Land M."/>
            <person name="Hauser L."/>
            <person name="Kyrpides N."/>
            <person name="Kozubal M."/>
            <person name="Macur R.E."/>
            <person name="Jay Z."/>
            <person name="Inskeep W."/>
            <person name="Woyke T."/>
        </authorList>
    </citation>
    <scope>NUCLEOTIDE SEQUENCE [LARGE SCALE GENOMIC DNA]</scope>
    <source>
        <strain evidence="1 2">MK1</strain>
    </source>
</reference>
<evidence type="ECO:0000313" key="2">
    <source>
        <dbReference type="Proteomes" id="UP000003980"/>
    </source>
</evidence>
<dbReference type="HOGENOM" id="CLU_1623498_0_0_2"/>
<protein>
    <submittedName>
        <fullName evidence="1">Uncharacterized protein</fullName>
    </submittedName>
</protein>
<dbReference type="AlphaFoldDB" id="H2C9W4"/>
<dbReference type="RefSeq" id="WP_009075874.1">
    <property type="nucleotide sequence ID" value="NZ_JH597770.1"/>
</dbReference>
<dbReference type="EMBL" id="JH597770">
    <property type="protein sequence ID" value="EHP68940.1"/>
    <property type="molecule type" value="Genomic_DNA"/>
</dbReference>